<evidence type="ECO:0000256" key="1">
    <source>
        <dbReference type="ARBA" id="ARBA00023015"/>
    </source>
</evidence>
<dbReference type="SMART" id="SM01134">
    <property type="entry name" value="DeoRC"/>
    <property type="match status" value="1"/>
</dbReference>
<dbReference type="Pfam" id="PF08220">
    <property type="entry name" value="HTH_DeoR"/>
    <property type="match status" value="1"/>
</dbReference>
<dbReference type="Gene3D" id="3.40.50.1360">
    <property type="match status" value="1"/>
</dbReference>
<dbReference type="SUPFAM" id="SSF46785">
    <property type="entry name" value="Winged helix' DNA-binding domain"/>
    <property type="match status" value="1"/>
</dbReference>
<protein>
    <submittedName>
        <fullName evidence="5">DeoR/GlpR transcriptional regulator</fullName>
    </submittedName>
</protein>
<reference evidence="5 6" key="1">
    <citation type="submission" date="2020-12" db="EMBL/GenBank/DDBJ databases">
        <title>Vagococcus allomyrinae sp. nov. and Enterococcus lavae sp. nov., isolated from the larvae of Allomyrina dichotoma.</title>
        <authorList>
            <person name="Lee S.D."/>
        </authorList>
    </citation>
    <scope>NUCLEOTIDE SEQUENCE [LARGE SCALE GENOMIC DNA]</scope>
    <source>
        <strain evidence="5 6">BWM-S5</strain>
    </source>
</reference>
<dbReference type="InterPro" id="IPR014036">
    <property type="entry name" value="DeoR-like_C"/>
</dbReference>
<keyword evidence="1" id="KW-0805">Transcription regulation</keyword>
<dbReference type="PROSITE" id="PS00894">
    <property type="entry name" value="HTH_DEOR_1"/>
    <property type="match status" value="1"/>
</dbReference>
<dbReference type="InterPro" id="IPR018356">
    <property type="entry name" value="Tscrpt_reg_HTH_DeoR_CS"/>
</dbReference>
<dbReference type="InterPro" id="IPR037171">
    <property type="entry name" value="NagB/RpiA_transferase-like"/>
</dbReference>
<gene>
    <name evidence="5" type="ORF">I6N96_02840</name>
</gene>
<dbReference type="SUPFAM" id="SSF100950">
    <property type="entry name" value="NagB/RpiA/CoA transferase-like"/>
    <property type="match status" value="1"/>
</dbReference>
<evidence type="ECO:0000256" key="2">
    <source>
        <dbReference type="ARBA" id="ARBA00023125"/>
    </source>
</evidence>
<evidence type="ECO:0000256" key="3">
    <source>
        <dbReference type="ARBA" id="ARBA00023163"/>
    </source>
</evidence>
<dbReference type="PANTHER" id="PTHR30363:SF51">
    <property type="entry name" value="HTH-TYPE TRANSCRIPTIONAL REPRESSOR GLCR"/>
    <property type="match status" value="1"/>
</dbReference>
<evidence type="ECO:0000313" key="5">
    <source>
        <dbReference type="EMBL" id="MBP1045201.1"/>
    </source>
</evidence>
<evidence type="ECO:0000313" key="6">
    <source>
        <dbReference type="Proteomes" id="UP000673375"/>
    </source>
</evidence>
<feature type="domain" description="HTH deoR-type" evidence="4">
    <location>
        <begin position="3"/>
        <end position="58"/>
    </location>
</feature>
<dbReference type="PROSITE" id="PS51000">
    <property type="entry name" value="HTH_DEOR_2"/>
    <property type="match status" value="1"/>
</dbReference>
<dbReference type="InterPro" id="IPR001034">
    <property type="entry name" value="DeoR_HTH"/>
</dbReference>
<sequence length="261" mass="29055">MLIEERLERIMKILEDDQRATIDELVEAIQVSKDTIRRDLIRLEQQNLVRRIHGGVISTKKEAVIFDYNERSHMSNAVKQMIGQQAAELIEESSSILFDSSTTVEAAIQPLQSKKITAITNSLTHAALLAKNDKAGVSLLPGNLHKEQLFLSGAETVIGIQQYITDYTLLGVFALSSDGVFIHTQEEGLAKRQMVKQGKTVIALADHTKLDKIGFFKVCSLAEIDILITDKAPEDTLLKALESNNIRLIVTDQSKENAHHD</sequence>
<dbReference type="PRINTS" id="PR00037">
    <property type="entry name" value="HTHLACR"/>
</dbReference>
<comment type="caution">
    <text evidence="5">The sequence shown here is derived from an EMBL/GenBank/DDBJ whole genome shotgun (WGS) entry which is preliminary data.</text>
</comment>
<dbReference type="Proteomes" id="UP000673375">
    <property type="component" value="Unassembled WGS sequence"/>
</dbReference>
<keyword evidence="2" id="KW-0238">DNA-binding</keyword>
<dbReference type="PANTHER" id="PTHR30363">
    <property type="entry name" value="HTH-TYPE TRANSCRIPTIONAL REGULATOR SRLR-RELATED"/>
    <property type="match status" value="1"/>
</dbReference>
<proteinExistence type="predicted"/>
<dbReference type="InterPro" id="IPR036388">
    <property type="entry name" value="WH-like_DNA-bd_sf"/>
</dbReference>
<organism evidence="5 6">
    <name type="scientific">Enterococcus larvae</name>
    <dbReference type="NCBI Taxonomy" id="2794352"/>
    <lineage>
        <taxon>Bacteria</taxon>
        <taxon>Bacillati</taxon>
        <taxon>Bacillota</taxon>
        <taxon>Bacilli</taxon>
        <taxon>Lactobacillales</taxon>
        <taxon>Enterococcaceae</taxon>
        <taxon>Enterococcus</taxon>
    </lineage>
</organism>
<accession>A0ABS4CF86</accession>
<dbReference type="InterPro" id="IPR050313">
    <property type="entry name" value="Carb_Metab_HTH_regulators"/>
</dbReference>
<dbReference type="EMBL" id="JAEDXU010000001">
    <property type="protein sequence ID" value="MBP1045201.1"/>
    <property type="molecule type" value="Genomic_DNA"/>
</dbReference>
<name>A0ABS4CF86_9ENTE</name>
<dbReference type="RefSeq" id="WP_209555981.1">
    <property type="nucleotide sequence ID" value="NZ_JAEDXU010000001.1"/>
</dbReference>
<keyword evidence="6" id="KW-1185">Reference proteome</keyword>
<dbReference type="Pfam" id="PF00455">
    <property type="entry name" value="DeoRC"/>
    <property type="match status" value="1"/>
</dbReference>
<keyword evidence="3" id="KW-0804">Transcription</keyword>
<dbReference type="SMART" id="SM00420">
    <property type="entry name" value="HTH_DEOR"/>
    <property type="match status" value="1"/>
</dbReference>
<dbReference type="InterPro" id="IPR036390">
    <property type="entry name" value="WH_DNA-bd_sf"/>
</dbReference>
<dbReference type="Gene3D" id="1.10.10.10">
    <property type="entry name" value="Winged helix-like DNA-binding domain superfamily/Winged helix DNA-binding domain"/>
    <property type="match status" value="1"/>
</dbReference>
<evidence type="ECO:0000259" key="4">
    <source>
        <dbReference type="PROSITE" id="PS51000"/>
    </source>
</evidence>